<dbReference type="InterPro" id="IPR027266">
    <property type="entry name" value="TrmE/GcvT-like"/>
</dbReference>
<sequence length="340" mass="36029">MHNGVVRCTRLGVLRCQGQDAAAFLHNMLTQDVLHRDANHACLAGWCSPQGRLLASVVLLRGTQVAVPNATPNATPGTTQNPVHDATQEAVFLVVAQDLVATTLQGLRKFVLRSRVILEDCSLHRPVWGLVGSAVAACAPQHAADDAAPWMRWRINGADVVRLPDAAGVARALWIGDSPATQPPAPASPDNEVNEPNALDEETWEWLAVHSGIAWITARTSNLFVPQMLGYDALGAIDFRKGCYPGQEVIARSQYRGKVQRRACLARCAVALHAGQEICADPETPCGTVVQAAASPGGDGGYDAIICIHADAPARIFATTTEGKPIALTLSPPFPAASSP</sequence>
<dbReference type="Proteomes" id="UP000017184">
    <property type="component" value="Chromosome"/>
</dbReference>
<reference evidence="2 3" key="1">
    <citation type="journal article" date="2013" name="Genome Biol.">
        <title>Genomic analysis reveals key aspects of prokaryotic symbiosis in the phototrophic consortium "Chlorochromatium aggregatum".</title>
        <authorList>
            <person name="Liu Z."/>
            <person name="Muller J."/>
            <person name="Li T."/>
            <person name="Alvey R.M."/>
            <person name="Vogl K."/>
            <person name="Frigaard N.U."/>
            <person name="Rockwell N.C."/>
            <person name="Boyd E.S."/>
            <person name="Tomsho L.P."/>
            <person name="Schuster S.C."/>
            <person name="Henke P."/>
            <person name="Rohde M."/>
            <person name="Overmann J."/>
            <person name="Bryant D.A."/>
        </authorList>
    </citation>
    <scope>NUCLEOTIDE SEQUENCE [LARGE SCALE GENOMIC DNA]</scope>
    <source>
        <strain evidence="2">CR</strain>
    </source>
</reference>
<dbReference type="SUPFAM" id="SSF103025">
    <property type="entry name" value="Folate-binding domain"/>
    <property type="match status" value="1"/>
</dbReference>
<dbReference type="KEGG" id="cbx:Cenrod_1102"/>
<dbReference type="GO" id="GO:0032259">
    <property type="term" value="P:methylation"/>
    <property type="evidence" value="ECO:0007669"/>
    <property type="project" value="UniProtKB-KW"/>
</dbReference>
<evidence type="ECO:0000313" key="2">
    <source>
        <dbReference type="EMBL" id="AGX87195.1"/>
    </source>
</evidence>
<dbReference type="PANTHER" id="PTHR22602">
    <property type="entry name" value="TRANSFERASE CAF17, MITOCHONDRIAL-RELATED"/>
    <property type="match status" value="1"/>
</dbReference>
<organism evidence="2 3">
    <name type="scientific">Candidatus Symbiobacter mobilis CR</name>
    <dbReference type="NCBI Taxonomy" id="946483"/>
    <lineage>
        <taxon>Bacteria</taxon>
        <taxon>Pseudomonadati</taxon>
        <taxon>Pseudomonadota</taxon>
        <taxon>Betaproteobacteria</taxon>
        <taxon>Burkholderiales</taxon>
        <taxon>Comamonadaceae</taxon>
    </lineage>
</organism>
<dbReference type="InterPro" id="IPR017703">
    <property type="entry name" value="YgfZ/GCV_T_CS"/>
</dbReference>
<accession>U5N7B0</accession>
<keyword evidence="1" id="KW-0809">Transit peptide</keyword>
<name>U5N7B0_9BURK</name>
<dbReference type="PANTHER" id="PTHR22602:SF0">
    <property type="entry name" value="TRANSFERASE CAF17, MITOCHONDRIAL-RELATED"/>
    <property type="match status" value="1"/>
</dbReference>
<dbReference type="InterPro" id="IPR045179">
    <property type="entry name" value="YgfZ/GcvT"/>
</dbReference>
<keyword evidence="2" id="KW-0489">Methyltransferase</keyword>
<dbReference type="HOGENOM" id="CLU_007884_6_2_4"/>
<protein>
    <submittedName>
        <fullName evidence="2">Aminomethyltransferase-like protein</fullName>
    </submittedName>
</protein>
<gene>
    <name evidence="2" type="ORF">Cenrod_1102</name>
</gene>
<dbReference type="eggNOG" id="COG0354">
    <property type="taxonomic scope" value="Bacteria"/>
</dbReference>
<keyword evidence="3" id="KW-1185">Reference proteome</keyword>
<dbReference type="PATRIC" id="fig|946483.4.peg.1104"/>
<dbReference type="Gene3D" id="3.30.1360.120">
    <property type="entry name" value="Probable tRNA modification gtpase trme, domain 1"/>
    <property type="match status" value="1"/>
</dbReference>
<dbReference type="AlphaFoldDB" id="U5N7B0"/>
<keyword evidence="2" id="KW-0808">Transferase</keyword>
<dbReference type="STRING" id="946483.Cenrod_1102"/>
<dbReference type="OrthoDB" id="9796287at2"/>
<evidence type="ECO:0000313" key="3">
    <source>
        <dbReference type="Proteomes" id="UP000017184"/>
    </source>
</evidence>
<dbReference type="GO" id="GO:0016226">
    <property type="term" value="P:iron-sulfur cluster assembly"/>
    <property type="evidence" value="ECO:0007669"/>
    <property type="project" value="TreeGrafter"/>
</dbReference>
<dbReference type="GO" id="GO:0008168">
    <property type="term" value="F:methyltransferase activity"/>
    <property type="evidence" value="ECO:0007669"/>
    <property type="project" value="UniProtKB-KW"/>
</dbReference>
<dbReference type="NCBIfam" id="TIGR03317">
    <property type="entry name" value="ygfZ_signature"/>
    <property type="match status" value="1"/>
</dbReference>
<evidence type="ECO:0000256" key="1">
    <source>
        <dbReference type="ARBA" id="ARBA00022946"/>
    </source>
</evidence>
<dbReference type="EMBL" id="CP004885">
    <property type="protein sequence ID" value="AGX87195.1"/>
    <property type="molecule type" value="Genomic_DNA"/>
</dbReference>
<proteinExistence type="predicted"/>